<keyword evidence="5" id="KW-0804">Transcription</keyword>
<evidence type="ECO:0000256" key="2">
    <source>
        <dbReference type="ARBA" id="ARBA00022833"/>
    </source>
</evidence>
<evidence type="ECO:0000313" key="8">
    <source>
        <dbReference type="EMBL" id="OCT47406.1"/>
    </source>
</evidence>
<accession>A0A1C1CG09</accession>
<keyword evidence="3" id="KW-0805">Transcription regulation</keyword>
<organism evidence="8 9">
    <name type="scientific">Cladophialophora carrionii</name>
    <dbReference type="NCBI Taxonomy" id="86049"/>
    <lineage>
        <taxon>Eukaryota</taxon>
        <taxon>Fungi</taxon>
        <taxon>Dikarya</taxon>
        <taxon>Ascomycota</taxon>
        <taxon>Pezizomycotina</taxon>
        <taxon>Eurotiomycetes</taxon>
        <taxon>Chaetothyriomycetidae</taxon>
        <taxon>Chaetothyriales</taxon>
        <taxon>Herpotrichiellaceae</taxon>
        <taxon>Cladophialophora</taxon>
    </lineage>
</organism>
<dbReference type="InterPro" id="IPR001138">
    <property type="entry name" value="Zn2Cys6_DnaBD"/>
</dbReference>
<dbReference type="STRING" id="86049.A0A1C1CG09"/>
<keyword evidence="6" id="KW-0539">Nucleus</keyword>
<dbReference type="InterPro" id="IPR052360">
    <property type="entry name" value="Transcr_Regulatory_Proteins"/>
</dbReference>
<dbReference type="GO" id="GO:0008270">
    <property type="term" value="F:zinc ion binding"/>
    <property type="evidence" value="ECO:0007669"/>
    <property type="project" value="InterPro"/>
</dbReference>
<name>A0A1C1CG09_9EURO</name>
<evidence type="ECO:0000313" key="9">
    <source>
        <dbReference type="Proteomes" id="UP000094526"/>
    </source>
</evidence>
<reference evidence="9" key="1">
    <citation type="submission" date="2015-07" db="EMBL/GenBank/DDBJ databases">
        <authorList>
            <person name="Teixeira M.M."/>
            <person name="Souza R.C."/>
            <person name="Almeida L.G."/>
            <person name="Vicente V.A."/>
            <person name="de Hoog S."/>
            <person name="Bocca A.L."/>
            <person name="de Almeida S.R."/>
            <person name="Vasconcelos A.T."/>
            <person name="Felipe M.S."/>
        </authorList>
    </citation>
    <scope>NUCLEOTIDE SEQUENCE [LARGE SCALE GENOMIC DNA]</scope>
    <source>
        <strain evidence="9">KSF</strain>
    </source>
</reference>
<dbReference type="VEuPathDB" id="FungiDB:G647_01972"/>
<keyword evidence="2" id="KW-0862">Zinc</keyword>
<dbReference type="OrthoDB" id="3509362at2759"/>
<dbReference type="CDD" id="cd00067">
    <property type="entry name" value="GAL4"/>
    <property type="match status" value="1"/>
</dbReference>
<evidence type="ECO:0000259" key="7">
    <source>
        <dbReference type="PROSITE" id="PS50048"/>
    </source>
</evidence>
<dbReference type="Pfam" id="PF00172">
    <property type="entry name" value="Zn_clus"/>
    <property type="match status" value="1"/>
</dbReference>
<gene>
    <name evidence="8" type="ORF">CLCR_03462</name>
</gene>
<dbReference type="Proteomes" id="UP000094526">
    <property type="component" value="Unassembled WGS sequence"/>
</dbReference>
<dbReference type="AlphaFoldDB" id="A0A1C1CG09"/>
<feature type="domain" description="Zn(2)-C6 fungal-type" evidence="7">
    <location>
        <begin position="20"/>
        <end position="48"/>
    </location>
</feature>
<keyword evidence="4" id="KW-0238">DNA-binding</keyword>
<dbReference type="PROSITE" id="PS50048">
    <property type="entry name" value="ZN2_CY6_FUNGAL_2"/>
    <property type="match status" value="1"/>
</dbReference>
<dbReference type="GO" id="GO:0000981">
    <property type="term" value="F:DNA-binding transcription factor activity, RNA polymerase II-specific"/>
    <property type="evidence" value="ECO:0007669"/>
    <property type="project" value="InterPro"/>
</dbReference>
<dbReference type="EMBL" id="LGRB01000013">
    <property type="protein sequence ID" value="OCT47406.1"/>
    <property type="molecule type" value="Genomic_DNA"/>
</dbReference>
<keyword evidence="9" id="KW-1185">Reference proteome</keyword>
<dbReference type="GO" id="GO:0003677">
    <property type="term" value="F:DNA binding"/>
    <property type="evidence" value="ECO:0007669"/>
    <property type="project" value="UniProtKB-KW"/>
</dbReference>
<evidence type="ECO:0000256" key="6">
    <source>
        <dbReference type="ARBA" id="ARBA00023242"/>
    </source>
</evidence>
<dbReference type="InterPro" id="IPR021858">
    <property type="entry name" value="Fun_TF"/>
</dbReference>
<evidence type="ECO:0000256" key="5">
    <source>
        <dbReference type="ARBA" id="ARBA00023163"/>
    </source>
</evidence>
<keyword evidence="1" id="KW-0479">Metal-binding</keyword>
<sequence length="538" mass="60808">MPVPQQGKRQRRWAPKVRTGCKTCKIRRKKCDEKRPSCSRCLRDKFPCDGYESPKAWVFEPGELPRVVKVEARVSTADSDYVDESLRSLAISDECTIQQSIGIGLGAGHAGQVEDVDTAYTGNPNLSPRIARPYDVLLLEPSGPCTTALDQNYTQYFLLRTAPLLSSTRRWQNFWQFIVPQAAWVNASVRHAMIAVSLTFDTYVSGTDHREMILSRRNQAISAFATEPSSSWEVGLIVCRLFSSMAQCNEDFEAAMTHMRAGEKMVLQATHNGHHRTSEVVRLMAATFMGLFADSTVDFDVIKRFAPNARRAFRTLQKMCSDYARMLRRITNLHWGREPGAADKTIETATMGFLSVVFTTLNQAISSAMYPDLLVFPADDGIVPVQEVRAKLVEQGSLLNLDGLKDMHRPLFDAVEAFFVPPIVSEARSSKRHATQARVYTQYSLPKHLEMRLKIFVENYVVQAFELEPRMTAGTFWLPESTIPGCLMDKHLEPPAGVTACLHRTCSGHAHAEEDDITRERREYYHEFVCQYRSGFMI</sequence>
<protein>
    <recommendedName>
        <fullName evidence="7">Zn(2)-C6 fungal-type domain-containing protein</fullName>
    </recommendedName>
</protein>
<dbReference type="SMART" id="SM00066">
    <property type="entry name" value="GAL4"/>
    <property type="match status" value="1"/>
</dbReference>
<dbReference type="Gene3D" id="4.10.240.10">
    <property type="entry name" value="Zn(2)-C6 fungal-type DNA-binding domain"/>
    <property type="match status" value="1"/>
</dbReference>
<dbReference type="VEuPathDB" id="FungiDB:CLCR_03462"/>
<dbReference type="InterPro" id="IPR036864">
    <property type="entry name" value="Zn2-C6_fun-type_DNA-bd_sf"/>
</dbReference>
<dbReference type="Pfam" id="PF11951">
    <property type="entry name" value="Fungal_trans_2"/>
    <property type="match status" value="1"/>
</dbReference>
<evidence type="ECO:0000256" key="1">
    <source>
        <dbReference type="ARBA" id="ARBA00022723"/>
    </source>
</evidence>
<evidence type="ECO:0000256" key="3">
    <source>
        <dbReference type="ARBA" id="ARBA00023015"/>
    </source>
</evidence>
<evidence type="ECO:0000256" key="4">
    <source>
        <dbReference type="ARBA" id="ARBA00023125"/>
    </source>
</evidence>
<dbReference type="PANTHER" id="PTHR36206:SF4">
    <property type="entry name" value="HYPOTHETICAL CONSERVED PROTEIN (EUROFUNG)-RELATED"/>
    <property type="match status" value="1"/>
</dbReference>
<comment type="caution">
    <text evidence="8">The sequence shown here is derived from an EMBL/GenBank/DDBJ whole genome shotgun (WGS) entry which is preliminary data.</text>
</comment>
<dbReference type="PANTHER" id="PTHR36206">
    <property type="entry name" value="ASPERCRYPTIN BIOSYNTHESIS CLUSTER-SPECIFIC TRANSCRIPTION REGULATOR ATNN-RELATED"/>
    <property type="match status" value="1"/>
</dbReference>
<dbReference type="PROSITE" id="PS00463">
    <property type="entry name" value="ZN2_CY6_FUNGAL_1"/>
    <property type="match status" value="1"/>
</dbReference>
<dbReference type="SUPFAM" id="SSF57701">
    <property type="entry name" value="Zn2/Cys6 DNA-binding domain"/>
    <property type="match status" value="1"/>
</dbReference>
<proteinExistence type="predicted"/>